<dbReference type="RefSeq" id="WP_152460787.1">
    <property type="nucleotide sequence ID" value="NZ_WVRA01000010.1"/>
</dbReference>
<dbReference type="NCBIfam" id="TIGR03142">
    <property type="entry name" value="cytochro_ccmI"/>
    <property type="match status" value="1"/>
</dbReference>
<feature type="transmembrane region" description="Helical" evidence="5">
    <location>
        <begin position="90"/>
        <end position="110"/>
    </location>
</feature>
<keyword evidence="4" id="KW-0802">TPR repeat</keyword>
<evidence type="ECO:0000256" key="1">
    <source>
        <dbReference type="ARBA" id="ARBA00004196"/>
    </source>
</evidence>
<keyword evidence="5" id="KW-0812">Transmembrane</keyword>
<dbReference type="GO" id="GO:0017004">
    <property type="term" value="P:cytochrome complex assembly"/>
    <property type="evidence" value="ECO:0007669"/>
    <property type="project" value="UniProtKB-KW"/>
</dbReference>
<dbReference type="SMART" id="SM00028">
    <property type="entry name" value="TPR"/>
    <property type="match status" value="3"/>
</dbReference>
<organism evidence="7 8">
    <name type="scientific">Ruegeria atlantica</name>
    <dbReference type="NCBI Taxonomy" id="81569"/>
    <lineage>
        <taxon>Bacteria</taxon>
        <taxon>Pseudomonadati</taxon>
        <taxon>Pseudomonadota</taxon>
        <taxon>Alphaproteobacteria</taxon>
        <taxon>Rhodobacterales</taxon>
        <taxon>Roseobacteraceae</taxon>
        <taxon>Ruegeria</taxon>
    </lineage>
</organism>
<evidence type="ECO:0000256" key="5">
    <source>
        <dbReference type="SAM" id="Phobius"/>
    </source>
</evidence>
<sequence length="382" mass="41572">MIWIIFSFMAAAVFLTLALSGMGRKTSDLSRRESASAIFSDQIGEVEKDLERGIISAEEAKAARAEIERRLKAIDRQSDDKAMMGHSGRALILLAALAVPALGAGLYWQLGNPDIPSQPFAQREGEQAEAREIADLAVRLKSRLEADETGGPTEGWVLLAQTYMRMGRFGDAADAFEGLLDRPNANSALVSQYGEALVYADDGVVTPKADRAFERALELDPSNPAATFYKAVGLEQAGSPDEAYDLLKTRIDAEEEFRPWMESFVAQLNRIAPSIGRAPVDLAAFAPSMPGPTADQVATAEEMSDEDRQAFIRSMVERLASRMQENPGDLDGWMRLGNAYSVLGETDGARNAYGRARDLADDLPQEDPRKVAIDRALLELGG</sequence>
<keyword evidence="3" id="KW-0201">Cytochrome c-type biogenesis</keyword>
<evidence type="ECO:0000256" key="4">
    <source>
        <dbReference type="ARBA" id="ARBA00022803"/>
    </source>
</evidence>
<keyword evidence="5" id="KW-0472">Membrane</keyword>
<dbReference type="InterPro" id="IPR019734">
    <property type="entry name" value="TPR_rpt"/>
</dbReference>
<dbReference type="GO" id="GO:0030313">
    <property type="term" value="C:cell envelope"/>
    <property type="evidence" value="ECO:0007669"/>
    <property type="project" value="UniProtKB-SubCell"/>
</dbReference>
<dbReference type="GO" id="GO:0005886">
    <property type="term" value="C:plasma membrane"/>
    <property type="evidence" value="ECO:0007669"/>
    <property type="project" value="TreeGrafter"/>
</dbReference>
<feature type="transmembrane region" description="Helical" evidence="5">
    <location>
        <begin position="6"/>
        <end position="23"/>
    </location>
</feature>
<evidence type="ECO:0000313" key="7">
    <source>
        <dbReference type="EMBL" id="NOE20460.1"/>
    </source>
</evidence>
<dbReference type="InterPro" id="IPR051263">
    <property type="entry name" value="C-type_cytochrome_biogenesis"/>
</dbReference>
<dbReference type="InterPro" id="IPR056413">
    <property type="entry name" value="TPR_CcmH_CycH"/>
</dbReference>
<evidence type="ECO:0000259" key="6">
    <source>
        <dbReference type="Pfam" id="PF23914"/>
    </source>
</evidence>
<dbReference type="InterPro" id="IPR017560">
    <property type="entry name" value="Cyt_c_biogenesis_CcmI"/>
</dbReference>
<evidence type="ECO:0000256" key="3">
    <source>
        <dbReference type="ARBA" id="ARBA00022748"/>
    </source>
</evidence>
<protein>
    <submittedName>
        <fullName evidence="7">C-type cytochrome biogenesis protein CcmI</fullName>
    </submittedName>
</protein>
<dbReference type="Pfam" id="PF23914">
    <property type="entry name" value="TPR_CcmH_CycH"/>
    <property type="match status" value="1"/>
</dbReference>
<reference evidence="7" key="1">
    <citation type="submission" date="2019-12" db="EMBL/GenBank/DDBJ databases">
        <title>Ruegeria JWLKs population differentiation of coral mucus and skeleton niches.</title>
        <authorList>
            <person name="Luo D."/>
        </authorList>
    </citation>
    <scope>NUCLEOTIDE SEQUENCE</scope>
    <source>
        <strain evidence="7">HKCCD6181</strain>
    </source>
</reference>
<comment type="caution">
    <text evidence="7">The sequence shown here is derived from an EMBL/GenBank/DDBJ whole genome shotgun (WGS) entry which is preliminary data.</text>
</comment>
<dbReference type="SUPFAM" id="SSF48452">
    <property type="entry name" value="TPR-like"/>
    <property type="match status" value="1"/>
</dbReference>
<dbReference type="Gene3D" id="1.25.40.10">
    <property type="entry name" value="Tetratricopeptide repeat domain"/>
    <property type="match status" value="2"/>
</dbReference>
<dbReference type="PANTHER" id="PTHR47870:SF4">
    <property type="entry name" value="CYTOCHROME C-TYPE BIOGENESIS PROTEIN CYCH"/>
    <property type="match status" value="1"/>
</dbReference>
<dbReference type="AlphaFoldDB" id="A0AA90Z1Y9"/>
<dbReference type="EMBL" id="WVRA01000010">
    <property type="protein sequence ID" value="NOE20460.1"/>
    <property type="molecule type" value="Genomic_DNA"/>
</dbReference>
<accession>A0AA90Z1Y9</accession>
<dbReference type="PANTHER" id="PTHR47870">
    <property type="entry name" value="CYTOCHROME C-TYPE BIOGENESIS PROTEIN CCMH"/>
    <property type="match status" value="1"/>
</dbReference>
<keyword evidence="2" id="KW-0677">Repeat</keyword>
<name>A0AA90Z1Y9_9RHOB</name>
<comment type="subcellular location">
    <subcellularLocation>
        <location evidence="1">Cell envelope</location>
    </subcellularLocation>
</comment>
<evidence type="ECO:0000256" key="2">
    <source>
        <dbReference type="ARBA" id="ARBA00022737"/>
    </source>
</evidence>
<dbReference type="InterPro" id="IPR011990">
    <property type="entry name" value="TPR-like_helical_dom_sf"/>
</dbReference>
<keyword evidence="5" id="KW-1133">Transmembrane helix</keyword>
<feature type="domain" description="Cytochrome c-type biogenesis protein H TPR" evidence="6">
    <location>
        <begin position="121"/>
        <end position="245"/>
    </location>
</feature>
<evidence type="ECO:0000313" key="8">
    <source>
        <dbReference type="Proteomes" id="UP000597886"/>
    </source>
</evidence>
<gene>
    <name evidence="7" type="primary">ccmI</name>
    <name evidence="7" type="ORF">GS634_20225</name>
</gene>
<dbReference type="Proteomes" id="UP000597886">
    <property type="component" value="Unassembled WGS sequence"/>
</dbReference>
<proteinExistence type="predicted"/>